<gene>
    <name evidence="1" type="ORF">CPT03_07340</name>
</gene>
<dbReference type="OrthoDB" id="981414at2"/>
<name>A0A2D1UC21_9SPHI</name>
<accession>A0A2D1UC21</accession>
<keyword evidence="2" id="KW-1185">Reference proteome</keyword>
<organism evidence="1 2">
    <name type="scientific">Pedobacter ginsengisoli</name>
    <dbReference type="NCBI Taxonomy" id="363852"/>
    <lineage>
        <taxon>Bacteria</taxon>
        <taxon>Pseudomonadati</taxon>
        <taxon>Bacteroidota</taxon>
        <taxon>Sphingobacteriia</taxon>
        <taxon>Sphingobacteriales</taxon>
        <taxon>Sphingobacteriaceae</taxon>
        <taxon>Pedobacter</taxon>
    </lineage>
</organism>
<evidence type="ECO:0000313" key="1">
    <source>
        <dbReference type="EMBL" id="ATP59168.1"/>
    </source>
</evidence>
<dbReference type="Proteomes" id="UP000223749">
    <property type="component" value="Chromosome"/>
</dbReference>
<dbReference type="AlphaFoldDB" id="A0A2D1UC21"/>
<proteinExistence type="predicted"/>
<dbReference type="KEGG" id="pgs:CPT03_07340"/>
<sequence>MYYIWHHNLVLNFPAQGFSSFKDVVSTICFESNSLPFPDGQDRIILHTPNDDISFAFDLTELEDFRTALAEAAYMNEVYMLMEKER</sequence>
<reference evidence="1 2" key="1">
    <citation type="submission" date="2017-10" db="EMBL/GenBank/DDBJ databases">
        <title>Whole genome of Pedobacter ginsengisoli T01R-27 isolated from tomato rhizosphere.</title>
        <authorList>
            <person name="Weon H.-Y."/>
            <person name="Lee S.A."/>
            <person name="Sang M.K."/>
            <person name="Song J."/>
        </authorList>
    </citation>
    <scope>NUCLEOTIDE SEQUENCE [LARGE SCALE GENOMIC DNA]</scope>
    <source>
        <strain evidence="1 2">T01R-27</strain>
    </source>
</reference>
<dbReference type="EMBL" id="CP024091">
    <property type="protein sequence ID" value="ATP59168.1"/>
    <property type="molecule type" value="Genomic_DNA"/>
</dbReference>
<protein>
    <submittedName>
        <fullName evidence="1">Uncharacterized protein</fullName>
    </submittedName>
</protein>
<evidence type="ECO:0000313" key="2">
    <source>
        <dbReference type="Proteomes" id="UP000223749"/>
    </source>
</evidence>